<dbReference type="SUPFAM" id="SSF64005">
    <property type="entry name" value="Undecaprenyl diphosphate synthase"/>
    <property type="match status" value="1"/>
</dbReference>
<comment type="caution">
    <text evidence="3">The sequence shown here is derived from an EMBL/GenBank/DDBJ whole genome shotgun (WGS) entry which is preliminary data.</text>
</comment>
<name>A0ABR7CP88_9BACT</name>
<dbReference type="Proteomes" id="UP000636891">
    <property type="component" value="Unassembled WGS sequence"/>
</dbReference>
<dbReference type="GO" id="GO:0016740">
    <property type="term" value="F:transferase activity"/>
    <property type="evidence" value="ECO:0007669"/>
    <property type="project" value="UniProtKB-KW"/>
</dbReference>
<keyword evidence="4" id="KW-1185">Reference proteome</keyword>
<evidence type="ECO:0000256" key="2">
    <source>
        <dbReference type="HAMAP-Rule" id="MF_01139"/>
    </source>
</evidence>
<dbReference type="PROSITE" id="PS01066">
    <property type="entry name" value="UPP_SYNTHASE"/>
    <property type="match status" value="1"/>
</dbReference>
<feature type="binding site" evidence="2">
    <location>
        <position position="205"/>
    </location>
    <ligand>
        <name>Mg(2+)</name>
        <dbReference type="ChEBI" id="CHEBI:18420"/>
    </ligand>
</feature>
<dbReference type="EC" id="2.5.1.-" evidence="2"/>
<dbReference type="NCBIfam" id="NF011405">
    <property type="entry name" value="PRK14830.1"/>
    <property type="match status" value="1"/>
</dbReference>
<dbReference type="PANTHER" id="PTHR10291:SF0">
    <property type="entry name" value="DEHYDRODOLICHYL DIPHOSPHATE SYNTHASE 2"/>
    <property type="match status" value="1"/>
</dbReference>
<keyword evidence="2" id="KW-0460">Magnesium</keyword>
<feature type="binding site" evidence="2">
    <location>
        <position position="35"/>
    </location>
    <ligand>
        <name>substrate</name>
    </ligand>
</feature>
<dbReference type="InterPro" id="IPR001441">
    <property type="entry name" value="UPP_synth-like"/>
</dbReference>
<organism evidence="3 4">
    <name type="scientific">Alistipes hominis</name>
    <dbReference type="NCBI Taxonomy" id="2763015"/>
    <lineage>
        <taxon>Bacteria</taxon>
        <taxon>Pseudomonadati</taxon>
        <taxon>Bacteroidota</taxon>
        <taxon>Bacteroidia</taxon>
        <taxon>Bacteroidales</taxon>
        <taxon>Rikenellaceae</taxon>
        <taxon>Alistipes</taxon>
    </lineage>
</organism>
<gene>
    <name evidence="3" type="ORF">H8S08_10630</name>
</gene>
<sequence length="241" mass="27798">MDNLDPENIPRHVAIIMDGNGRWAEERGQGRVYGHINGVESMRKAIRAAVRRGVKFLTVYAFSTENWGRPKEEVQALMELLCKSLSNETAELKSQGVRMRFIGDVEALAEDVRAAIARSEKETHRNEKLTLVVAVNYSSRWEITRMAQKIAVQVRDEGLQIHEITDRTVADNLVTAGIPDPDLLIRTSGEQRLSNFLLWQLSYSELYFTETYWPDFDESEFDKAIAEYQKRERRYGILMKK</sequence>
<dbReference type="Gene3D" id="3.40.1180.10">
    <property type="entry name" value="Decaprenyl diphosphate synthase-like"/>
    <property type="match status" value="1"/>
</dbReference>
<feature type="binding site" evidence="2">
    <location>
        <position position="186"/>
    </location>
    <ligand>
        <name>substrate</name>
    </ligand>
</feature>
<feature type="binding site" evidence="2">
    <location>
        <begin position="192"/>
        <end position="194"/>
    </location>
    <ligand>
        <name>substrate</name>
    </ligand>
</feature>
<keyword evidence="2" id="KW-0479">Metal-binding</keyword>
<dbReference type="PANTHER" id="PTHR10291">
    <property type="entry name" value="DEHYDRODOLICHYL DIPHOSPHATE SYNTHASE FAMILY MEMBER"/>
    <property type="match status" value="1"/>
</dbReference>
<feature type="binding site" evidence="2">
    <location>
        <begin position="19"/>
        <end position="22"/>
    </location>
    <ligand>
        <name>substrate</name>
    </ligand>
</feature>
<feature type="binding site" evidence="2">
    <location>
        <position position="67"/>
    </location>
    <ligand>
        <name>substrate</name>
    </ligand>
</feature>
<dbReference type="InterPro" id="IPR036424">
    <property type="entry name" value="UPP_synth-like_sf"/>
</dbReference>
<accession>A0ABR7CP88</accession>
<feature type="binding site" evidence="2">
    <location>
        <position position="31"/>
    </location>
    <ligand>
        <name>substrate</name>
    </ligand>
</feature>
<evidence type="ECO:0000313" key="3">
    <source>
        <dbReference type="EMBL" id="MBC5617467.1"/>
    </source>
</evidence>
<reference evidence="3 4" key="1">
    <citation type="submission" date="2020-08" db="EMBL/GenBank/DDBJ databases">
        <title>Genome public.</title>
        <authorList>
            <person name="Liu C."/>
            <person name="Sun Q."/>
        </authorList>
    </citation>
    <scope>NUCLEOTIDE SEQUENCE [LARGE SCALE GENOMIC DNA]</scope>
    <source>
        <strain evidence="3 4">New-7</strain>
    </source>
</reference>
<keyword evidence="1 2" id="KW-0808">Transferase</keyword>
<protein>
    <recommendedName>
        <fullName evidence="2">Isoprenyl transferase</fullName>
        <ecNumber evidence="2">2.5.1.-</ecNumber>
    </recommendedName>
</protein>
<dbReference type="RefSeq" id="WP_055204213.1">
    <property type="nucleotide sequence ID" value="NZ_JACOOK010000006.1"/>
</dbReference>
<dbReference type="Pfam" id="PF01255">
    <property type="entry name" value="Prenyltransf"/>
    <property type="match status" value="1"/>
</dbReference>
<dbReference type="NCBIfam" id="TIGR00055">
    <property type="entry name" value="uppS"/>
    <property type="match status" value="1"/>
</dbReference>
<comment type="similarity">
    <text evidence="2">Belongs to the UPP synthase family.</text>
</comment>
<feature type="binding site" evidence="2">
    <location>
        <position position="18"/>
    </location>
    <ligand>
        <name>Mg(2+)</name>
        <dbReference type="ChEBI" id="CHEBI:18420"/>
    </ligand>
</feature>
<dbReference type="HAMAP" id="MF_01139">
    <property type="entry name" value="ISPT"/>
    <property type="match status" value="1"/>
</dbReference>
<dbReference type="EMBL" id="JACOOK010000006">
    <property type="protein sequence ID" value="MBC5617467.1"/>
    <property type="molecule type" value="Genomic_DNA"/>
</dbReference>
<feature type="active site" evidence="2">
    <location>
        <position position="18"/>
    </location>
</feature>
<evidence type="ECO:0000256" key="1">
    <source>
        <dbReference type="ARBA" id="ARBA00022679"/>
    </source>
</evidence>
<feature type="active site" description="Proton acceptor" evidence="2">
    <location>
        <position position="66"/>
    </location>
</feature>
<dbReference type="CDD" id="cd00475">
    <property type="entry name" value="Cis_IPPS"/>
    <property type="match status" value="1"/>
</dbReference>
<evidence type="ECO:0000313" key="4">
    <source>
        <dbReference type="Proteomes" id="UP000636891"/>
    </source>
</evidence>
<feature type="binding site" evidence="2">
    <location>
        <begin position="63"/>
        <end position="65"/>
    </location>
    <ligand>
        <name>substrate</name>
    </ligand>
</feature>
<proteinExistence type="inferred from homology"/>
<feature type="binding site" evidence="2">
    <location>
        <position position="23"/>
    </location>
    <ligand>
        <name>substrate</name>
    </ligand>
</feature>
<feature type="binding site" evidence="2">
    <location>
        <position position="69"/>
    </location>
    <ligand>
        <name>substrate</name>
    </ligand>
</feature>
<comment type="subunit">
    <text evidence="2">Homodimer.</text>
</comment>
<dbReference type="InterPro" id="IPR018520">
    <property type="entry name" value="UPP_synth-like_CS"/>
</dbReference>
<comment type="cofactor">
    <cofactor evidence="2">
        <name>Mg(2+)</name>
        <dbReference type="ChEBI" id="CHEBI:18420"/>
    </cofactor>
    <text evidence="2">Binds 2 magnesium ions per subunit.</text>
</comment>
<comment type="function">
    <text evidence="2">Catalyzes the condensation of isopentenyl diphosphate (IPP) with allylic pyrophosphates generating different type of terpenoids.</text>
</comment>